<sequence>MNRVRDIVSQDLKLFGDIVVRLQRMDPGADLRQSILPDLLRLLRADFVASYVWRSESANFQHGVSLNMDPQNLKRYDDWFQFHDPMTAKLRLRRRASFVEEVLSRRDMIRTEFYNDFLARDGLHHGINMYVFDGDRDLGDFRIWRAAGRPDFESREIDLLTGLEPFLRGAMLRGMHRYEDLTARESDVANLVARGCTDRDISRLLNIGFATVRTHINNAMRKRCCANRAELAALVAGEKPIS</sequence>
<dbReference type="PANTHER" id="PTHR44688:SF16">
    <property type="entry name" value="DNA-BINDING TRANSCRIPTIONAL ACTIVATOR DEVR_DOSR"/>
    <property type="match status" value="1"/>
</dbReference>
<dbReference type="CDD" id="cd06170">
    <property type="entry name" value="LuxR_C_like"/>
    <property type="match status" value="1"/>
</dbReference>
<dbReference type="EMBL" id="AP023097">
    <property type="protein sequence ID" value="BCE76600.1"/>
    <property type="molecule type" value="Genomic_DNA"/>
</dbReference>
<keyword evidence="3" id="KW-0804">Transcription</keyword>
<dbReference type="PROSITE" id="PS50043">
    <property type="entry name" value="HTH_LUXR_2"/>
    <property type="match status" value="1"/>
</dbReference>
<evidence type="ECO:0000256" key="1">
    <source>
        <dbReference type="ARBA" id="ARBA00023015"/>
    </source>
</evidence>
<dbReference type="PANTHER" id="PTHR44688">
    <property type="entry name" value="DNA-BINDING TRANSCRIPTIONAL ACTIVATOR DEVR_DOSR"/>
    <property type="match status" value="1"/>
</dbReference>
<reference evidence="5" key="1">
    <citation type="submission" date="2020-05" db="EMBL/GenBank/DDBJ databases">
        <title>Complete genome sequence of Bradyrhizobium diazoefficiens XF8 isolated from soybean nodule.</title>
        <authorList>
            <person name="Noda R."/>
            <person name="Kakizaki K."/>
            <person name="Minamisawa K."/>
        </authorList>
    </citation>
    <scope>NUCLEOTIDE SEQUENCE</scope>
    <source>
        <strain evidence="5">XF8</strain>
    </source>
</reference>
<dbReference type="InterPro" id="IPR000792">
    <property type="entry name" value="Tscrpt_reg_LuxR_C"/>
</dbReference>
<dbReference type="Pfam" id="PF00196">
    <property type="entry name" value="GerE"/>
    <property type="match status" value="1"/>
</dbReference>
<dbReference type="Gene3D" id="1.10.10.10">
    <property type="entry name" value="Winged helix-like DNA-binding domain superfamily/Winged helix DNA-binding domain"/>
    <property type="match status" value="1"/>
</dbReference>
<accession>A0A810BMA3</accession>
<dbReference type="InterPro" id="IPR036388">
    <property type="entry name" value="WH-like_DNA-bd_sf"/>
</dbReference>
<keyword evidence="2" id="KW-0238">DNA-binding</keyword>
<organism evidence="5">
    <name type="scientific">Bradyrhizobium diazoefficiens</name>
    <dbReference type="NCBI Taxonomy" id="1355477"/>
    <lineage>
        <taxon>Bacteria</taxon>
        <taxon>Pseudomonadati</taxon>
        <taxon>Pseudomonadota</taxon>
        <taxon>Alphaproteobacteria</taxon>
        <taxon>Hyphomicrobiales</taxon>
        <taxon>Nitrobacteraceae</taxon>
        <taxon>Bradyrhizobium</taxon>
    </lineage>
</organism>
<dbReference type="SUPFAM" id="SSF46894">
    <property type="entry name" value="C-terminal effector domain of the bipartite response regulators"/>
    <property type="match status" value="1"/>
</dbReference>
<gene>
    <name evidence="5" type="ORF">XF8B_67110</name>
</gene>
<evidence type="ECO:0000259" key="4">
    <source>
        <dbReference type="PROSITE" id="PS50043"/>
    </source>
</evidence>
<dbReference type="GO" id="GO:0006355">
    <property type="term" value="P:regulation of DNA-templated transcription"/>
    <property type="evidence" value="ECO:0007669"/>
    <property type="project" value="InterPro"/>
</dbReference>
<proteinExistence type="predicted"/>
<evidence type="ECO:0000256" key="3">
    <source>
        <dbReference type="ARBA" id="ARBA00023163"/>
    </source>
</evidence>
<keyword evidence="1" id="KW-0805">Transcription regulation</keyword>
<dbReference type="AlphaFoldDB" id="A0A810BMA3"/>
<protein>
    <submittedName>
        <fullName evidence="5">Helix-turn-helix transcriptional regulator</fullName>
    </submittedName>
</protein>
<name>A0A810BMA3_9BRAD</name>
<evidence type="ECO:0000313" key="5">
    <source>
        <dbReference type="EMBL" id="BCE76600.1"/>
    </source>
</evidence>
<dbReference type="PRINTS" id="PR00038">
    <property type="entry name" value="HTHLUXR"/>
</dbReference>
<feature type="domain" description="HTH luxR-type" evidence="4">
    <location>
        <begin position="174"/>
        <end position="239"/>
    </location>
</feature>
<dbReference type="RefSeq" id="WP_011089154.1">
    <property type="nucleotide sequence ID" value="NZ_CP032617.1"/>
</dbReference>
<dbReference type="SMART" id="SM00421">
    <property type="entry name" value="HTH_LUXR"/>
    <property type="match status" value="1"/>
</dbReference>
<dbReference type="InterPro" id="IPR016032">
    <property type="entry name" value="Sig_transdc_resp-reg_C-effctor"/>
</dbReference>
<evidence type="ECO:0000256" key="2">
    <source>
        <dbReference type="ARBA" id="ARBA00023125"/>
    </source>
</evidence>
<dbReference type="GeneID" id="46493391"/>
<dbReference type="GO" id="GO:0003677">
    <property type="term" value="F:DNA binding"/>
    <property type="evidence" value="ECO:0007669"/>
    <property type="project" value="UniProtKB-KW"/>
</dbReference>
<dbReference type="OMA" id="HLAFRLY"/>